<reference evidence="3" key="1">
    <citation type="journal article" date="2014" name="Int. J. Syst. Evol. Microbiol.">
        <title>Complete genome sequence of Corynebacterium casei LMG S-19264T (=DSM 44701T), isolated from a smear-ripened cheese.</title>
        <authorList>
            <consortium name="US DOE Joint Genome Institute (JGI-PGF)"/>
            <person name="Walter F."/>
            <person name="Albersmeier A."/>
            <person name="Kalinowski J."/>
            <person name="Ruckert C."/>
        </authorList>
    </citation>
    <scope>NUCLEOTIDE SEQUENCE</scope>
    <source>
        <strain evidence="3">JCM 14371</strain>
    </source>
</reference>
<dbReference type="PANTHER" id="PTHR30006:SF15">
    <property type="entry name" value="IRON-UTILIZATION PERIPLASMIC PROTEIN"/>
    <property type="match status" value="1"/>
</dbReference>
<dbReference type="GO" id="GO:0030288">
    <property type="term" value="C:outer membrane-bounded periplasmic space"/>
    <property type="evidence" value="ECO:0007669"/>
    <property type="project" value="TreeGrafter"/>
</dbReference>
<evidence type="ECO:0000256" key="2">
    <source>
        <dbReference type="SAM" id="SignalP"/>
    </source>
</evidence>
<feature type="signal peptide" evidence="2">
    <location>
        <begin position="1"/>
        <end position="22"/>
    </location>
</feature>
<organism evidence="3 4">
    <name type="scientific">Deinococcus aquiradiocola</name>
    <dbReference type="NCBI Taxonomy" id="393059"/>
    <lineage>
        <taxon>Bacteria</taxon>
        <taxon>Thermotogati</taxon>
        <taxon>Deinococcota</taxon>
        <taxon>Deinococci</taxon>
        <taxon>Deinococcales</taxon>
        <taxon>Deinococcaceae</taxon>
        <taxon>Deinococcus</taxon>
    </lineage>
</organism>
<gene>
    <name evidence="3" type="ORF">GCM10008939_33320</name>
</gene>
<feature type="chain" id="PRO_5037333745" evidence="2">
    <location>
        <begin position="23"/>
        <end position="340"/>
    </location>
</feature>
<evidence type="ECO:0000256" key="1">
    <source>
        <dbReference type="ARBA" id="ARBA00022729"/>
    </source>
</evidence>
<keyword evidence="1 2" id="KW-0732">Signal</keyword>
<dbReference type="AlphaFoldDB" id="A0A917PP76"/>
<dbReference type="EMBL" id="BMOE01000016">
    <property type="protein sequence ID" value="GGJ86716.1"/>
    <property type="molecule type" value="Genomic_DNA"/>
</dbReference>
<proteinExistence type="predicted"/>
<keyword evidence="4" id="KW-1185">Reference proteome</keyword>
<protein>
    <submittedName>
        <fullName evidence="3">Iron ABC transporter substrate-binding protein</fullName>
    </submittedName>
</protein>
<evidence type="ECO:0000313" key="3">
    <source>
        <dbReference type="EMBL" id="GGJ86716.1"/>
    </source>
</evidence>
<evidence type="ECO:0000313" key="4">
    <source>
        <dbReference type="Proteomes" id="UP000635726"/>
    </source>
</evidence>
<dbReference type="Gene3D" id="3.40.190.10">
    <property type="entry name" value="Periplasmic binding protein-like II"/>
    <property type="match status" value="2"/>
</dbReference>
<name>A0A917PP76_9DEIO</name>
<reference evidence="3" key="2">
    <citation type="submission" date="2020-09" db="EMBL/GenBank/DDBJ databases">
        <authorList>
            <person name="Sun Q."/>
            <person name="Ohkuma M."/>
        </authorList>
    </citation>
    <scope>NUCLEOTIDE SEQUENCE</scope>
    <source>
        <strain evidence="3">JCM 14371</strain>
    </source>
</reference>
<dbReference type="SUPFAM" id="SSF53850">
    <property type="entry name" value="Periplasmic binding protein-like II"/>
    <property type="match status" value="1"/>
</dbReference>
<dbReference type="Pfam" id="PF13416">
    <property type="entry name" value="SBP_bac_8"/>
    <property type="match status" value="1"/>
</dbReference>
<sequence>MNARRLMGTLLLAALTLPQAHAQTQPQTQAQSTPPAPDLTVYASRARGSVEPLVNDFQARTGLRVQVTYGSDADLLGSLPRGADLYWGNTLQPMQTLAARQGLIPLPATLLGRVSASLRSGGDRWLPTNLRTRVLAYSSERLDPKTLPASILDLPRVTALQGRVGWAVADPAFQQFVATLIALHGDDAARAWLTGMKALHPRDYGTENMGLMQALDRGDLDAALTTHTFVQRVRRAGFKVAAAALRPGDDGNLQDQSALGLLRGSAHRTNALRFLGTITRPDAQAFMLSLNFEYPVSATAQPTTLNTFRDVWNAAPPVTPAQIAERLPDAVQLLEDLDLL</sequence>
<dbReference type="PANTHER" id="PTHR30006">
    <property type="entry name" value="THIAMINE-BINDING PERIPLASMIC PROTEIN-RELATED"/>
    <property type="match status" value="1"/>
</dbReference>
<accession>A0A917PP76</accession>
<dbReference type="InterPro" id="IPR006059">
    <property type="entry name" value="SBP"/>
</dbReference>
<dbReference type="Proteomes" id="UP000635726">
    <property type="component" value="Unassembled WGS sequence"/>
</dbReference>
<comment type="caution">
    <text evidence="3">The sequence shown here is derived from an EMBL/GenBank/DDBJ whole genome shotgun (WGS) entry which is preliminary data.</text>
</comment>
<dbReference type="RefSeq" id="WP_188964439.1">
    <property type="nucleotide sequence ID" value="NZ_BMOE01000016.1"/>
</dbReference>